<feature type="region of interest" description="Disordered" evidence="1">
    <location>
        <begin position="1"/>
        <end position="22"/>
    </location>
</feature>
<geneLocation type="plasmid" evidence="2 3">
    <name>punmamed2</name>
</geneLocation>
<evidence type="ECO:0000313" key="2">
    <source>
        <dbReference type="EMBL" id="UXY25015.1"/>
    </source>
</evidence>
<accession>A0ABY6EEC4</accession>
<dbReference type="RefSeq" id="WP_263235289.1">
    <property type="nucleotide sequence ID" value="NZ_CP106794.1"/>
</dbReference>
<keyword evidence="3" id="KW-1185">Reference proteome</keyword>
<gene>
    <name evidence="2" type="ORF">N8I84_42065</name>
</gene>
<dbReference type="EMBL" id="CP106794">
    <property type="protein sequence ID" value="UXY25015.1"/>
    <property type="molecule type" value="Genomic_DNA"/>
</dbReference>
<proteinExistence type="predicted"/>
<name>A0ABY6EEC4_9ACTN</name>
<sequence>MTTTAQTSRAASDEDNTPPLGELLLRSARNPRERAAVQALVDEEQLLDRPNVRSALVTKENGTMTCQWTHFAGRLYTLSLTDGERAFLSFVAGMVGGRETSLTWVEELDERRLAIVLRSLARLAGCDTIAVGTRL</sequence>
<organism evidence="2 3">
    <name type="scientific">Streptomyces cynarae</name>
    <dbReference type="NCBI Taxonomy" id="2981134"/>
    <lineage>
        <taxon>Bacteria</taxon>
        <taxon>Bacillati</taxon>
        <taxon>Actinomycetota</taxon>
        <taxon>Actinomycetes</taxon>
        <taxon>Kitasatosporales</taxon>
        <taxon>Streptomycetaceae</taxon>
        <taxon>Streptomyces</taxon>
    </lineage>
</organism>
<dbReference type="Proteomes" id="UP001061298">
    <property type="component" value="Plasmid punmamed2"/>
</dbReference>
<evidence type="ECO:0000313" key="3">
    <source>
        <dbReference type="Proteomes" id="UP001061298"/>
    </source>
</evidence>
<feature type="compositionally biased region" description="Polar residues" evidence="1">
    <location>
        <begin position="1"/>
        <end position="10"/>
    </location>
</feature>
<reference evidence="2" key="1">
    <citation type="submission" date="2022-10" db="EMBL/GenBank/DDBJ databases">
        <authorList>
            <person name="Mo P."/>
        </authorList>
    </citation>
    <scope>NUCLEOTIDE SEQUENCE</scope>
    <source>
        <strain evidence="2">HUAS 13-4</strain>
        <plasmid evidence="2">punmamed2</plasmid>
    </source>
</reference>
<evidence type="ECO:0000256" key="1">
    <source>
        <dbReference type="SAM" id="MobiDB-lite"/>
    </source>
</evidence>
<protein>
    <submittedName>
        <fullName evidence="2">Uncharacterized protein</fullName>
    </submittedName>
</protein>
<keyword evidence="2" id="KW-0614">Plasmid</keyword>